<evidence type="ECO:0000256" key="6">
    <source>
        <dbReference type="ARBA" id="ARBA00023015"/>
    </source>
</evidence>
<gene>
    <name evidence="11" type="ORF">HYPBUDRAFT_153534</name>
</gene>
<comment type="similarity">
    <text evidence="10">Belongs to the SGF11 family.</text>
</comment>
<accession>A0A1E4RFD5</accession>
<protein>
    <recommendedName>
        <fullName evidence="10">SAGA-associated factor 11</fullName>
    </recommendedName>
</protein>
<dbReference type="Gene3D" id="3.30.160.60">
    <property type="entry name" value="Classic Zinc Finger"/>
    <property type="match status" value="1"/>
</dbReference>
<dbReference type="GO" id="GO:0070461">
    <property type="term" value="C:SAGA-type complex"/>
    <property type="evidence" value="ECO:0007669"/>
    <property type="project" value="UniProtKB-ARBA"/>
</dbReference>
<proteinExistence type="inferred from homology"/>
<evidence type="ECO:0000256" key="10">
    <source>
        <dbReference type="RuleBase" id="RU261113"/>
    </source>
</evidence>
<keyword evidence="6" id="KW-0805">Transcription regulation</keyword>
<keyword evidence="2" id="KW-0479">Metal-binding</keyword>
<dbReference type="AlphaFoldDB" id="A0A1E4RFD5"/>
<dbReference type="STRING" id="984485.A0A1E4RFD5"/>
<keyword evidence="9" id="KW-0539">Nucleus</keyword>
<sequence>MVKQQVLASLTRFKSYQEAVGEEGKHATKDVIINEQLNLKNDIYGQDKAKLKSSETSRYFTCDNCGRKIAGGRFAQHMTKCLERKRR</sequence>
<name>A0A1E4RFD5_9ASCO</name>
<evidence type="ECO:0000256" key="3">
    <source>
        <dbReference type="ARBA" id="ARBA00022771"/>
    </source>
</evidence>
<dbReference type="EMBL" id="KV454543">
    <property type="protein sequence ID" value="ODV65960.1"/>
    <property type="molecule type" value="Genomic_DNA"/>
</dbReference>
<dbReference type="InterPro" id="IPR013246">
    <property type="entry name" value="SAGA_su_Sgf11"/>
</dbReference>
<evidence type="ECO:0000256" key="7">
    <source>
        <dbReference type="ARBA" id="ARBA00023159"/>
    </source>
</evidence>
<dbReference type="GO" id="GO:0006325">
    <property type="term" value="P:chromatin organization"/>
    <property type="evidence" value="ECO:0007669"/>
    <property type="project" value="UniProtKB-KW"/>
</dbReference>
<keyword evidence="3" id="KW-0863">Zinc-finger</keyword>
<dbReference type="GO" id="GO:0005634">
    <property type="term" value="C:nucleus"/>
    <property type="evidence" value="ECO:0007669"/>
    <property type="project" value="UniProtKB-SubCell"/>
</dbReference>
<comment type="subunit">
    <text evidence="10">Component of the 1.8 MDa SAGA transcription coactivator-HAT complex. SAGA is built of 5 distinct domains with specialized functions. Within the SAGA complex, SUS1, SGF11, SGF73 and UBP8 form an additional subcomplex of SAGA called the DUB module (deubiquitination module). Interacts directly with SGF73, SUS1 and UBP8.</text>
</comment>
<reference evidence="12" key="1">
    <citation type="submission" date="2016-05" db="EMBL/GenBank/DDBJ databases">
        <title>Comparative genomics of biotechnologically important yeasts.</title>
        <authorList>
            <consortium name="DOE Joint Genome Institute"/>
            <person name="Riley R."/>
            <person name="Haridas S."/>
            <person name="Wolfe K.H."/>
            <person name="Lopes M.R."/>
            <person name="Hittinger C.T."/>
            <person name="Goker M."/>
            <person name="Salamov A."/>
            <person name="Wisecaver J."/>
            <person name="Long T.M."/>
            <person name="Aerts A.L."/>
            <person name="Barry K."/>
            <person name="Choi C."/>
            <person name="Clum A."/>
            <person name="Coughlan A.Y."/>
            <person name="Deshpande S."/>
            <person name="Douglass A.P."/>
            <person name="Hanson S.J."/>
            <person name="Klenk H.-P."/>
            <person name="Labutti K."/>
            <person name="Lapidus A."/>
            <person name="Lindquist E."/>
            <person name="Lipzen A."/>
            <person name="Meier-Kolthoff J.P."/>
            <person name="Ohm R.A."/>
            <person name="Otillar R.P."/>
            <person name="Pangilinan J."/>
            <person name="Peng Y."/>
            <person name="Rokas A."/>
            <person name="Rosa C.A."/>
            <person name="Scheuner C."/>
            <person name="Sibirny A.A."/>
            <person name="Slot J.C."/>
            <person name="Stielow J.B."/>
            <person name="Sun H."/>
            <person name="Kurtzman C.P."/>
            <person name="Blackwell M."/>
            <person name="Grigoriev I.V."/>
            <person name="Jeffries T.W."/>
        </authorList>
    </citation>
    <scope>NUCLEOTIDE SEQUENCE [LARGE SCALE GENOMIC DNA]</scope>
    <source>
        <strain evidence="12">NRRL Y-1933</strain>
    </source>
</reference>
<evidence type="ECO:0000256" key="8">
    <source>
        <dbReference type="ARBA" id="ARBA00023163"/>
    </source>
</evidence>
<dbReference type="RefSeq" id="XP_020075027.1">
    <property type="nucleotide sequence ID" value="XM_020221597.1"/>
</dbReference>
<evidence type="ECO:0000313" key="11">
    <source>
        <dbReference type="EMBL" id="ODV65960.1"/>
    </source>
</evidence>
<comment type="function">
    <text evidence="10">Functions as component of the transcription regulatory histone acetylation (HAT) complex SAGA. At the promoters, SAGA is required for recruitment of the basal transcription machinery. It influences RNA polymerase II transcriptional activity through different activities such as TBP interaction and promoter selectivity, interaction with transcription activators, and chromatin modification through histone acetylation and deubiquitination. SAGA acetylates nucleosomal histone H3 to some extent (to form H3K9ac, H3K14ac, H3K18ac and H3K23ac). SAGA interacts with DNA via upstream activating sequences (UASs). Involved in transcriptional regulation of a subset of SAGA-regulated genes. Within the SAGA complex, participates in a subcomplex, that specifically deubiquitinates histones H2B.</text>
</comment>
<evidence type="ECO:0000256" key="9">
    <source>
        <dbReference type="ARBA" id="ARBA00023242"/>
    </source>
</evidence>
<dbReference type="GeneID" id="30996146"/>
<dbReference type="Proteomes" id="UP000095085">
    <property type="component" value="Unassembled WGS sequence"/>
</dbReference>
<keyword evidence="8" id="KW-0804">Transcription</keyword>
<dbReference type="GO" id="GO:0008270">
    <property type="term" value="F:zinc ion binding"/>
    <property type="evidence" value="ECO:0007669"/>
    <property type="project" value="UniProtKB-KW"/>
</dbReference>
<comment type="subcellular location">
    <subcellularLocation>
        <location evidence="1 10">Nucleus</location>
    </subcellularLocation>
</comment>
<evidence type="ECO:0000256" key="1">
    <source>
        <dbReference type="ARBA" id="ARBA00004123"/>
    </source>
</evidence>
<evidence type="ECO:0000256" key="4">
    <source>
        <dbReference type="ARBA" id="ARBA00022833"/>
    </source>
</evidence>
<evidence type="ECO:0000313" key="12">
    <source>
        <dbReference type="Proteomes" id="UP000095085"/>
    </source>
</evidence>
<keyword evidence="7 10" id="KW-0010">Activator</keyword>
<dbReference type="OrthoDB" id="21557at2759"/>
<keyword evidence="4" id="KW-0862">Zinc</keyword>
<keyword evidence="12" id="KW-1185">Reference proteome</keyword>
<evidence type="ECO:0000256" key="2">
    <source>
        <dbReference type="ARBA" id="ARBA00022723"/>
    </source>
</evidence>
<organism evidence="11 12">
    <name type="scientific">Hyphopichia burtonii NRRL Y-1933</name>
    <dbReference type="NCBI Taxonomy" id="984485"/>
    <lineage>
        <taxon>Eukaryota</taxon>
        <taxon>Fungi</taxon>
        <taxon>Dikarya</taxon>
        <taxon>Ascomycota</taxon>
        <taxon>Saccharomycotina</taxon>
        <taxon>Pichiomycetes</taxon>
        <taxon>Debaryomycetaceae</taxon>
        <taxon>Hyphopichia</taxon>
    </lineage>
</organism>
<dbReference type="Pfam" id="PF08209">
    <property type="entry name" value="Sgf11"/>
    <property type="match status" value="1"/>
</dbReference>
<evidence type="ECO:0000256" key="5">
    <source>
        <dbReference type="ARBA" id="ARBA00022853"/>
    </source>
</evidence>
<keyword evidence="5" id="KW-0156">Chromatin regulator</keyword>